<name>A0ABD2D1P2_VESMC</name>
<sequence>MLREFFVESSLQSCVIRHIDSTHFQPISNQFFSISTYNVDECFGAIRELQKVVSKKFKLPPMFIMA</sequence>
<proteinExistence type="predicted"/>
<keyword evidence="2" id="KW-1185">Reference proteome</keyword>
<organism evidence="1 2">
    <name type="scientific">Vespula maculifrons</name>
    <name type="common">Eastern yellow jacket</name>
    <name type="synonym">Wasp</name>
    <dbReference type="NCBI Taxonomy" id="7453"/>
    <lineage>
        <taxon>Eukaryota</taxon>
        <taxon>Metazoa</taxon>
        <taxon>Ecdysozoa</taxon>
        <taxon>Arthropoda</taxon>
        <taxon>Hexapoda</taxon>
        <taxon>Insecta</taxon>
        <taxon>Pterygota</taxon>
        <taxon>Neoptera</taxon>
        <taxon>Endopterygota</taxon>
        <taxon>Hymenoptera</taxon>
        <taxon>Apocrita</taxon>
        <taxon>Aculeata</taxon>
        <taxon>Vespoidea</taxon>
        <taxon>Vespidae</taxon>
        <taxon>Vespinae</taxon>
        <taxon>Vespula</taxon>
    </lineage>
</organism>
<evidence type="ECO:0000313" key="2">
    <source>
        <dbReference type="Proteomes" id="UP001607303"/>
    </source>
</evidence>
<feature type="non-terminal residue" evidence="1">
    <location>
        <position position="66"/>
    </location>
</feature>
<dbReference type="EMBL" id="JAYRBN010000007">
    <property type="protein sequence ID" value="KAL2751302.1"/>
    <property type="molecule type" value="Genomic_DNA"/>
</dbReference>
<comment type="caution">
    <text evidence="1">The sequence shown here is derived from an EMBL/GenBank/DDBJ whole genome shotgun (WGS) entry which is preliminary data.</text>
</comment>
<evidence type="ECO:0000313" key="1">
    <source>
        <dbReference type="EMBL" id="KAL2751302.1"/>
    </source>
</evidence>
<dbReference type="AlphaFoldDB" id="A0ABD2D1P2"/>
<protein>
    <submittedName>
        <fullName evidence="1">Uncharacterized protein</fullName>
    </submittedName>
</protein>
<dbReference type="Proteomes" id="UP001607303">
    <property type="component" value="Unassembled WGS sequence"/>
</dbReference>
<accession>A0ABD2D1P2</accession>
<gene>
    <name evidence="1" type="ORF">V1477_000460</name>
</gene>
<reference evidence="1 2" key="1">
    <citation type="journal article" date="2024" name="Ann. Entomol. Soc. Am.">
        <title>Genomic analyses of the southern and eastern yellowjacket wasps (Hymenoptera: Vespidae) reveal evolutionary signatures of social life.</title>
        <authorList>
            <person name="Catto M.A."/>
            <person name="Caine P.B."/>
            <person name="Orr S.E."/>
            <person name="Hunt B.G."/>
            <person name="Goodisman M.A.D."/>
        </authorList>
    </citation>
    <scope>NUCLEOTIDE SEQUENCE [LARGE SCALE GENOMIC DNA]</scope>
    <source>
        <strain evidence="1">232</strain>
        <tissue evidence="1">Head and thorax</tissue>
    </source>
</reference>